<evidence type="ECO:0000313" key="3">
    <source>
        <dbReference type="Proteomes" id="UP000309544"/>
    </source>
</evidence>
<comment type="caution">
    <text evidence="2">The sequence shown here is derived from an EMBL/GenBank/DDBJ whole genome shotgun (WGS) entry which is preliminary data.</text>
</comment>
<keyword evidence="1" id="KW-0472">Membrane</keyword>
<reference evidence="2 3" key="1">
    <citation type="submission" date="2019-05" db="EMBL/GenBank/DDBJ databases">
        <title>Draft Whole-Genome sequence of the green sulfur bacterium Prosthecochloris vibrioformis DSM 260.</title>
        <authorList>
            <person name="Meyer T.E."/>
            <person name="Kyndt J.A."/>
        </authorList>
    </citation>
    <scope>NUCLEOTIDE SEQUENCE [LARGE SCALE GENOMIC DNA]</scope>
    <source>
        <strain evidence="2 3">DSM 260</strain>
    </source>
</reference>
<dbReference type="EMBL" id="VDCI01000001">
    <property type="protein sequence ID" value="TNJ38126.1"/>
    <property type="molecule type" value="Genomic_DNA"/>
</dbReference>
<dbReference type="RefSeq" id="WP_068867657.1">
    <property type="nucleotide sequence ID" value="NZ_VDCI01000001.1"/>
</dbReference>
<sequence length="333" mass="36735">MQKKLVTLVKYGAILFGVLLLLFFINQLAAFSSLLGTMHPLLTPIAIALGFGALVLFIGLAYSVWHEPAMPRLPETESSPSSGNYIKALGARMPIHPRHPTPSPAERDARWLKENMKLLQTDAYTNIKKVATKNFFIGAFAQNTSYGTSTSMLNNLKMIWSIYQLHHGKPSLKGYISLCRMTYASLPLADFSKEELPLHIKPIIQSSFSNTLSSLLPAGNLLTPFFMNLFLAGATNTYLTCLAGTICTRYSQMLSKEDYREVIEQSRFESAFLLKEIVKECNPILSVTISKAVKNAGIESLDNIPAGGEKGGIAQDLVVHLANSLKGFMRENN</sequence>
<gene>
    <name evidence="2" type="ORF">FGF68_02800</name>
</gene>
<evidence type="ECO:0008006" key="4">
    <source>
        <dbReference type="Google" id="ProtNLM"/>
    </source>
</evidence>
<feature type="transmembrane region" description="Helical" evidence="1">
    <location>
        <begin position="12"/>
        <end position="35"/>
    </location>
</feature>
<feature type="transmembrane region" description="Helical" evidence="1">
    <location>
        <begin position="41"/>
        <end position="65"/>
    </location>
</feature>
<dbReference type="AlphaFoldDB" id="A0A5C4S3R2"/>
<evidence type="ECO:0000313" key="2">
    <source>
        <dbReference type="EMBL" id="TNJ38126.1"/>
    </source>
</evidence>
<protein>
    <recommendedName>
        <fullName evidence="4">DUF697 domain-containing protein</fullName>
    </recommendedName>
</protein>
<name>A0A5C4S3R2_PROVB</name>
<dbReference type="Proteomes" id="UP000309544">
    <property type="component" value="Unassembled WGS sequence"/>
</dbReference>
<organism evidence="2 3">
    <name type="scientific">Prosthecochloris vibrioformis</name>
    <name type="common">Chlorobium vibrioforme</name>
    <dbReference type="NCBI Taxonomy" id="1098"/>
    <lineage>
        <taxon>Bacteria</taxon>
        <taxon>Pseudomonadati</taxon>
        <taxon>Chlorobiota</taxon>
        <taxon>Chlorobiia</taxon>
        <taxon>Chlorobiales</taxon>
        <taxon>Chlorobiaceae</taxon>
        <taxon>Prosthecochloris</taxon>
    </lineage>
</organism>
<accession>A0A5C4S3R2</accession>
<keyword evidence="3" id="KW-1185">Reference proteome</keyword>
<keyword evidence="1" id="KW-0812">Transmembrane</keyword>
<proteinExistence type="predicted"/>
<evidence type="ECO:0000256" key="1">
    <source>
        <dbReference type="SAM" id="Phobius"/>
    </source>
</evidence>
<keyword evidence="1" id="KW-1133">Transmembrane helix</keyword>